<evidence type="ECO:0000256" key="1">
    <source>
        <dbReference type="SAM" id="Phobius"/>
    </source>
</evidence>
<protein>
    <submittedName>
        <fullName evidence="3">Uncharacterized protein</fullName>
    </submittedName>
</protein>
<evidence type="ECO:0000313" key="2">
    <source>
        <dbReference type="EMBL" id="VFK17074.1"/>
    </source>
</evidence>
<keyword evidence="1" id="KW-0472">Membrane</keyword>
<name>A0A450XSI7_9GAMM</name>
<keyword evidence="1" id="KW-1133">Transmembrane helix</keyword>
<reference evidence="3" key="1">
    <citation type="submission" date="2019-02" db="EMBL/GenBank/DDBJ databases">
        <authorList>
            <person name="Gruber-Vodicka R. H."/>
            <person name="Seah K. B. B."/>
        </authorList>
    </citation>
    <scope>NUCLEOTIDE SEQUENCE</scope>
    <source>
        <strain evidence="2">BECK_S312</strain>
        <strain evidence="3">BECK_S426</strain>
    </source>
</reference>
<dbReference type="AlphaFoldDB" id="A0A450XSI7"/>
<evidence type="ECO:0000313" key="3">
    <source>
        <dbReference type="EMBL" id="VFK32229.1"/>
    </source>
</evidence>
<proteinExistence type="predicted"/>
<dbReference type="EMBL" id="CAADFP010000161">
    <property type="protein sequence ID" value="VFK32229.1"/>
    <property type="molecule type" value="Genomic_DNA"/>
</dbReference>
<gene>
    <name evidence="2" type="ORF">BECKLPF1236A_GA0070988_101611</name>
    <name evidence="3" type="ORF">BECKLPF1236C_GA0070990_101611</name>
</gene>
<dbReference type="EMBL" id="CAADFM010000161">
    <property type="protein sequence ID" value="VFK17074.1"/>
    <property type="molecule type" value="Genomic_DNA"/>
</dbReference>
<feature type="transmembrane region" description="Helical" evidence="1">
    <location>
        <begin position="135"/>
        <end position="154"/>
    </location>
</feature>
<keyword evidence="1" id="KW-0812">Transmembrane</keyword>
<sequence>MEDSPYSIADCRHAMDRHAAPALNNRRATYPPIRFRTLSRSIIARPGPQSNPVAIHGVRTPPIRLALALRGPSHPCSRFLDRSVENFPDNGLIHLALIDLDIVVQRGILRPCLAGGTFRGVTFMTLPGITLTVPYVMYLIAAFRIACALCAAPIKFMLMRANPIALETIGASRARIPLLVGYGIDEPLALIAGRELIEPPQEHPTEIHPAHWRVWCVHITGSL</sequence>
<accession>A0A450XSI7</accession>
<organism evidence="3">
    <name type="scientific">Candidatus Kentrum sp. LPFa</name>
    <dbReference type="NCBI Taxonomy" id="2126335"/>
    <lineage>
        <taxon>Bacteria</taxon>
        <taxon>Pseudomonadati</taxon>
        <taxon>Pseudomonadota</taxon>
        <taxon>Gammaproteobacteria</taxon>
        <taxon>Candidatus Kentrum</taxon>
    </lineage>
</organism>